<organism evidence="1 2">
    <name type="scientific">Xenorhabdus bovienii</name>
    <name type="common">Xenorhabdus nematophila subsp. bovienii</name>
    <dbReference type="NCBI Taxonomy" id="40576"/>
    <lineage>
        <taxon>Bacteria</taxon>
        <taxon>Pseudomonadati</taxon>
        <taxon>Pseudomonadota</taxon>
        <taxon>Gammaproteobacteria</taxon>
        <taxon>Enterobacterales</taxon>
        <taxon>Morganellaceae</taxon>
        <taxon>Xenorhabdus</taxon>
    </lineage>
</organism>
<evidence type="ECO:0000313" key="2">
    <source>
        <dbReference type="Proteomes" id="UP000032930"/>
    </source>
</evidence>
<proteinExistence type="predicted"/>
<reference evidence="1 2" key="1">
    <citation type="submission" date="2014-02" db="EMBL/GenBank/DDBJ databases">
        <authorList>
            <person name="Genoscope - CEA"/>
        </authorList>
    </citation>
    <scope>NUCLEOTIDE SEQUENCE [LARGE SCALE GENOMIC DNA]</scope>
    <source>
        <strain evidence="1 2">CS03</strain>
    </source>
</reference>
<evidence type="ECO:0000313" key="1">
    <source>
        <dbReference type="EMBL" id="CDM89319.1"/>
    </source>
</evidence>
<dbReference type="EMBL" id="FO818637">
    <property type="protein sequence ID" value="CDM89319.1"/>
    <property type="molecule type" value="Genomic_DNA"/>
</dbReference>
<dbReference type="Proteomes" id="UP000032930">
    <property type="component" value="Chromosome"/>
</dbReference>
<gene>
    <name evidence="1" type="ORF">XBW1_1962</name>
</gene>
<name>A0A0B6XAL7_XENBV</name>
<accession>A0A0B6XAL7</accession>
<dbReference type="KEGG" id="xbv:XBW1_1962"/>
<protein>
    <submittedName>
        <fullName evidence="1">Uncharacterized protein</fullName>
    </submittedName>
</protein>
<sequence>MLRQRRIDHVIDGCLKGDGLAVYSLKNDFLKGKYFKIAYHINNAGFYRRCCTSLMNG</sequence>
<dbReference type="AlphaFoldDB" id="A0A0B6XAL7"/>